<accession>A0A9X0MLH1</accession>
<gene>
    <name evidence="1" type="ORF">AT268_30475</name>
</gene>
<organism evidence="1 2">
    <name type="scientific">Bacillus cereus</name>
    <dbReference type="NCBI Taxonomy" id="1396"/>
    <lineage>
        <taxon>Bacteria</taxon>
        <taxon>Bacillati</taxon>
        <taxon>Bacillota</taxon>
        <taxon>Bacilli</taxon>
        <taxon>Bacillales</taxon>
        <taxon>Bacillaceae</taxon>
        <taxon>Bacillus</taxon>
        <taxon>Bacillus cereus group</taxon>
    </lineage>
</organism>
<protein>
    <submittedName>
        <fullName evidence="1">Uncharacterized protein</fullName>
    </submittedName>
</protein>
<dbReference type="Proteomes" id="UP000075476">
    <property type="component" value="Unassembled WGS sequence"/>
</dbReference>
<dbReference type="RefSeq" id="WP_061662206.1">
    <property type="nucleotide sequence ID" value="NZ_LOMO01000001.1"/>
</dbReference>
<evidence type="ECO:0000313" key="2">
    <source>
        <dbReference type="Proteomes" id="UP000075476"/>
    </source>
</evidence>
<dbReference type="AlphaFoldDB" id="A0A9X0MLH1"/>
<name>A0A9X0MLH1_BACCE</name>
<proteinExistence type="predicted"/>
<evidence type="ECO:0000313" key="1">
    <source>
        <dbReference type="EMBL" id="KXY50876.1"/>
    </source>
</evidence>
<dbReference type="EMBL" id="LOMO01000001">
    <property type="protein sequence ID" value="KXY50876.1"/>
    <property type="molecule type" value="Genomic_DNA"/>
</dbReference>
<sequence length="154" mass="17952">MEKLPNKIEGYIAELRLNVEGYRLLGKNDQFPIFSKSADFFCNGEILDYKTYYKRILEKGYGVIYNDYIIFKKNAGSIAYKDFIREYNSKTNEGKSFMNGKLYDALFDIYNFEMIKGLLLSAKNGFMSVNQLREKLSQFGDPTTMNNLLEECLQ</sequence>
<reference evidence="1 2" key="1">
    <citation type="submission" date="2015-12" db="EMBL/GenBank/DDBJ databases">
        <title>Bacillus cereus Group isolate.</title>
        <authorList>
            <person name="Kovac J."/>
        </authorList>
    </citation>
    <scope>NUCLEOTIDE SEQUENCE [LARGE SCALE GENOMIC DNA]</scope>
    <source>
        <strain evidence="1 2">FSL K6-0073</strain>
    </source>
</reference>
<comment type="caution">
    <text evidence="1">The sequence shown here is derived from an EMBL/GenBank/DDBJ whole genome shotgun (WGS) entry which is preliminary data.</text>
</comment>